<keyword evidence="9" id="KW-1185">Reference proteome</keyword>
<evidence type="ECO:0000256" key="5">
    <source>
        <dbReference type="ARBA" id="ARBA00023136"/>
    </source>
</evidence>
<dbReference type="Pfam" id="PF10520">
    <property type="entry name" value="Lipid_desat"/>
    <property type="match status" value="1"/>
</dbReference>
<dbReference type="PANTHER" id="PTHR48140:SF1">
    <property type="entry name" value="FATTY ACID DESATURASE 4, CHLOROPLASTIC-RELATED"/>
    <property type="match status" value="1"/>
</dbReference>
<protein>
    <recommendedName>
        <fullName evidence="7">Lipid desaturase domain-containing protein</fullName>
    </recommendedName>
</protein>
<keyword evidence="5 6" id="KW-0472">Membrane</keyword>
<comment type="similarity">
    <text evidence="2">Belongs to the fatty acid desaturase CarF family.</text>
</comment>
<dbReference type="InterPro" id="IPR019547">
    <property type="entry name" value="Lipid_desat"/>
</dbReference>
<evidence type="ECO:0000313" key="8">
    <source>
        <dbReference type="EMBL" id="KAK6154421.1"/>
    </source>
</evidence>
<keyword evidence="3 6" id="KW-0812">Transmembrane</keyword>
<keyword evidence="4 6" id="KW-1133">Transmembrane helix</keyword>
<sequence length="269" mass="29481">MHRPSSMANQQNNISTIITSTKPINDENYYKATWAHRAWFATGCTAVLISLAKSILIISKMPPAPKTCLHLTLAAALGYLLADLVSGIYHWAVDNYGSAATPIFGSQIESFRAHHQHPSEITKCETAGILYTLAAVTAAAVTPVNVFSGDPVLLAFVGVFAGCSMFSIKFHAWAHVPRKRLPAVVAALQDAGILMRLSQHAPHHRPPYNSNYCTVSGIWNRVLDETKVLAAVEAALYRVTGVRPRSWSEPISEWTPRTQMLDEMKPASF</sequence>
<evidence type="ECO:0000256" key="4">
    <source>
        <dbReference type="ARBA" id="ARBA00022989"/>
    </source>
</evidence>
<name>A0ABR0X5D1_REHGL</name>
<feature type="transmembrane region" description="Helical" evidence="6">
    <location>
        <begin position="71"/>
        <end position="92"/>
    </location>
</feature>
<evidence type="ECO:0000259" key="7">
    <source>
        <dbReference type="Pfam" id="PF10520"/>
    </source>
</evidence>
<dbReference type="PANTHER" id="PTHR48140">
    <property type="entry name" value="FATTY ACID DESATURASE 4, CHLOROPLASTIC-RELATED"/>
    <property type="match status" value="1"/>
</dbReference>
<dbReference type="InterPro" id="IPR052864">
    <property type="entry name" value="Chloroplast_FAD_CarF"/>
</dbReference>
<comment type="subcellular location">
    <subcellularLocation>
        <location evidence="1">Membrane</location>
        <topology evidence="1">Multi-pass membrane protein</topology>
    </subcellularLocation>
</comment>
<organism evidence="8 9">
    <name type="scientific">Rehmannia glutinosa</name>
    <name type="common">Chinese foxglove</name>
    <dbReference type="NCBI Taxonomy" id="99300"/>
    <lineage>
        <taxon>Eukaryota</taxon>
        <taxon>Viridiplantae</taxon>
        <taxon>Streptophyta</taxon>
        <taxon>Embryophyta</taxon>
        <taxon>Tracheophyta</taxon>
        <taxon>Spermatophyta</taxon>
        <taxon>Magnoliopsida</taxon>
        <taxon>eudicotyledons</taxon>
        <taxon>Gunneridae</taxon>
        <taxon>Pentapetalae</taxon>
        <taxon>asterids</taxon>
        <taxon>lamiids</taxon>
        <taxon>Lamiales</taxon>
        <taxon>Orobanchaceae</taxon>
        <taxon>Rehmannieae</taxon>
        <taxon>Rehmannia</taxon>
    </lineage>
</organism>
<comment type="caution">
    <text evidence="8">The sequence shown here is derived from an EMBL/GenBank/DDBJ whole genome shotgun (WGS) entry which is preliminary data.</text>
</comment>
<evidence type="ECO:0000256" key="1">
    <source>
        <dbReference type="ARBA" id="ARBA00004141"/>
    </source>
</evidence>
<accession>A0ABR0X5D1</accession>
<evidence type="ECO:0000256" key="3">
    <source>
        <dbReference type="ARBA" id="ARBA00022692"/>
    </source>
</evidence>
<feature type="transmembrane region" description="Helical" evidence="6">
    <location>
        <begin position="38"/>
        <end position="59"/>
    </location>
</feature>
<feature type="domain" description="Lipid desaturase" evidence="7">
    <location>
        <begin position="79"/>
        <end position="247"/>
    </location>
</feature>
<evidence type="ECO:0000256" key="6">
    <source>
        <dbReference type="SAM" id="Phobius"/>
    </source>
</evidence>
<evidence type="ECO:0000313" key="9">
    <source>
        <dbReference type="Proteomes" id="UP001318860"/>
    </source>
</evidence>
<reference evidence="8 9" key="1">
    <citation type="journal article" date="2021" name="Comput. Struct. Biotechnol. J.">
        <title>De novo genome assembly of the potent medicinal plant Rehmannia glutinosa using nanopore technology.</title>
        <authorList>
            <person name="Ma L."/>
            <person name="Dong C."/>
            <person name="Song C."/>
            <person name="Wang X."/>
            <person name="Zheng X."/>
            <person name="Niu Y."/>
            <person name="Chen S."/>
            <person name="Feng W."/>
        </authorList>
    </citation>
    <scope>NUCLEOTIDE SEQUENCE [LARGE SCALE GENOMIC DNA]</scope>
    <source>
        <strain evidence="8">DH-2019</strain>
    </source>
</reference>
<evidence type="ECO:0000256" key="2">
    <source>
        <dbReference type="ARBA" id="ARBA00007620"/>
    </source>
</evidence>
<dbReference type="EMBL" id="JABTTQ020000005">
    <property type="protein sequence ID" value="KAK6154421.1"/>
    <property type="molecule type" value="Genomic_DNA"/>
</dbReference>
<dbReference type="Proteomes" id="UP001318860">
    <property type="component" value="Unassembled WGS sequence"/>
</dbReference>
<feature type="transmembrane region" description="Helical" evidence="6">
    <location>
        <begin position="152"/>
        <end position="172"/>
    </location>
</feature>
<proteinExistence type="inferred from homology"/>
<gene>
    <name evidence="8" type="ORF">DH2020_008669</name>
</gene>